<evidence type="ECO:0000313" key="1">
    <source>
        <dbReference type="EMBL" id="MPA74795.1"/>
    </source>
</evidence>
<dbReference type="PANTHER" id="PTHR36050">
    <property type="entry name" value="O-FUCOSYLTRANSFERASE 30"/>
    <property type="match status" value="1"/>
</dbReference>
<protein>
    <recommendedName>
        <fullName evidence="2">O-fucosyltransferase family protein</fullName>
    </recommendedName>
</protein>
<gene>
    <name evidence="1" type="ORF">Din_044236</name>
</gene>
<name>A0A5B7C1L1_DAVIN</name>
<organism evidence="1">
    <name type="scientific">Davidia involucrata</name>
    <name type="common">Dove tree</name>
    <dbReference type="NCBI Taxonomy" id="16924"/>
    <lineage>
        <taxon>Eukaryota</taxon>
        <taxon>Viridiplantae</taxon>
        <taxon>Streptophyta</taxon>
        <taxon>Embryophyta</taxon>
        <taxon>Tracheophyta</taxon>
        <taxon>Spermatophyta</taxon>
        <taxon>Magnoliopsida</taxon>
        <taxon>eudicotyledons</taxon>
        <taxon>Gunneridae</taxon>
        <taxon>Pentapetalae</taxon>
        <taxon>asterids</taxon>
        <taxon>Cornales</taxon>
        <taxon>Nyssaceae</taxon>
        <taxon>Davidia</taxon>
    </lineage>
</organism>
<accession>A0A5B7C1L1</accession>
<evidence type="ECO:0008006" key="2">
    <source>
        <dbReference type="Google" id="ProtNLM"/>
    </source>
</evidence>
<dbReference type="AlphaFoldDB" id="A0A5B7C1L1"/>
<sequence length="354" mass="39748">MTDIIDMSSVASVVQTIDLRDFASSWCSVNRDVTCMDEQNIQSSSFDKLRQCGSLIAGLVGNVDKCLYALNEDCKTTVWTYQQNDEDGLLDSFQTDEKLQKKKNISYVRRRQDVSKTLGTGSEAELATVLALGSLFTAPYKGSELYIDIHEAPRDQRIQSLIQKLEFLPFVPEITNAGKGFAHETIKAPFLCAQLRLLDGQFKNHWKNTFLGLKQKVEYLRQKGSLPISIFVMTDLPEANWTGSYLGDLARDSDSFKLHILREEDQLVKQTAKKVVGQRHGMKFHYISKRSDGASEMKKHCLPQNLPDILLYIEETVCSCASLGFVGTAGSTIAENIELMRKFGICLCQSQTDT</sequence>
<dbReference type="PANTHER" id="PTHR36050:SF1">
    <property type="entry name" value="O-FUCOSYLTRANSFERASE 30"/>
    <property type="match status" value="1"/>
</dbReference>
<reference evidence="1" key="1">
    <citation type="submission" date="2019-08" db="EMBL/GenBank/DDBJ databases">
        <title>Reference gene set and small RNA set construction with multiple tissues from Davidia involucrata Baill.</title>
        <authorList>
            <person name="Yang H."/>
            <person name="Zhou C."/>
            <person name="Li G."/>
            <person name="Wang J."/>
            <person name="Gao P."/>
            <person name="Wang M."/>
            <person name="Wang R."/>
            <person name="Zhao Y."/>
        </authorList>
    </citation>
    <scope>NUCLEOTIDE SEQUENCE</scope>
    <source>
        <tissue evidence="1">Mixed with DoveR01_LX</tissue>
    </source>
</reference>
<proteinExistence type="predicted"/>
<dbReference type="EMBL" id="GHES01044236">
    <property type="protein sequence ID" value="MPA74795.1"/>
    <property type="molecule type" value="Transcribed_RNA"/>
</dbReference>